<dbReference type="PANTHER" id="PTHR42912:SF80">
    <property type="entry name" value="METHYLTRANSFERASE DOMAIN-CONTAINING PROTEIN"/>
    <property type="match status" value="1"/>
</dbReference>
<dbReference type="AlphaFoldDB" id="A0A9D7S9Q2"/>
<dbReference type="EMBL" id="JADKFW010000004">
    <property type="protein sequence ID" value="MBK9717319.1"/>
    <property type="molecule type" value="Genomic_DNA"/>
</dbReference>
<gene>
    <name evidence="2" type="ORF">IPO85_07380</name>
</gene>
<dbReference type="GO" id="GO:0032259">
    <property type="term" value="P:methylation"/>
    <property type="evidence" value="ECO:0007669"/>
    <property type="project" value="UniProtKB-KW"/>
</dbReference>
<dbReference type="InterPro" id="IPR050508">
    <property type="entry name" value="Methyltransf_Superfamily"/>
</dbReference>
<sequence>MIEYLDYQFQDTPESISTFDELPLWSASFGLLLFKHLELKPNISVLDIGSGAGFPLMELAARLGNSCMCYGLDPWVHANQRAHQKIINYQLTNVKLIEASADKIPLADSSIDLIVSNLGINNFEQPDLVFTECHRVLKSNGRIVLTTNISGHWKEFYNLFEQVLIEKNLHSIIPELRLHIAHRGNLDSISSLFTNNGFSVIRHFEESFEMHFLNGSAFLNHYFIKLGWLDSWRQLIPEPERITFFTALELLLNEYSELQHGLKLTVPMLYIEGIKRE</sequence>
<dbReference type="Gene3D" id="3.40.50.150">
    <property type="entry name" value="Vaccinia Virus protein VP39"/>
    <property type="match status" value="1"/>
</dbReference>
<dbReference type="Proteomes" id="UP000808349">
    <property type="component" value="Unassembled WGS sequence"/>
</dbReference>
<keyword evidence="2" id="KW-0808">Transferase</keyword>
<protein>
    <submittedName>
        <fullName evidence="2">Class I SAM-dependent methyltransferase</fullName>
    </submittedName>
</protein>
<evidence type="ECO:0000259" key="1">
    <source>
        <dbReference type="Pfam" id="PF13847"/>
    </source>
</evidence>
<dbReference type="InterPro" id="IPR029063">
    <property type="entry name" value="SAM-dependent_MTases_sf"/>
</dbReference>
<reference evidence="2 3" key="1">
    <citation type="submission" date="2020-10" db="EMBL/GenBank/DDBJ databases">
        <title>Connecting structure to function with the recovery of over 1000 high-quality activated sludge metagenome-assembled genomes encoding full-length rRNA genes using long-read sequencing.</title>
        <authorList>
            <person name="Singleton C.M."/>
            <person name="Petriglieri F."/>
            <person name="Kristensen J.M."/>
            <person name="Kirkegaard R.H."/>
            <person name="Michaelsen T.Y."/>
            <person name="Andersen M.H."/>
            <person name="Karst S.M."/>
            <person name="Dueholm M.S."/>
            <person name="Nielsen P.H."/>
            <person name="Albertsen M."/>
        </authorList>
    </citation>
    <scope>NUCLEOTIDE SEQUENCE [LARGE SCALE GENOMIC DNA]</scope>
    <source>
        <strain evidence="2">Ribe_18-Q3-R11-54_BAT3C.373</strain>
    </source>
</reference>
<dbReference type="GO" id="GO:0008757">
    <property type="term" value="F:S-adenosylmethionine-dependent methyltransferase activity"/>
    <property type="evidence" value="ECO:0007669"/>
    <property type="project" value="InterPro"/>
</dbReference>
<keyword evidence="2" id="KW-0489">Methyltransferase</keyword>
<dbReference type="CDD" id="cd02440">
    <property type="entry name" value="AdoMet_MTases"/>
    <property type="match status" value="1"/>
</dbReference>
<proteinExistence type="predicted"/>
<dbReference type="InterPro" id="IPR025714">
    <property type="entry name" value="Methyltranfer_dom"/>
</dbReference>
<dbReference type="SUPFAM" id="SSF53335">
    <property type="entry name" value="S-adenosyl-L-methionine-dependent methyltransferases"/>
    <property type="match status" value="1"/>
</dbReference>
<feature type="domain" description="Methyltransferase" evidence="1">
    <location>
        <begin position="40"/>
        <end position="147"/>
    </location>
</feature>
<accession>A0A9D7S9Q2</accession>
<evidence type="ECO:0000313" key="3">
    <source>
        <dbReference type="Proteomes" id="UP000808349"/>
    </source>
</evidence>
<name>A0A9D7S9Q2_9BACT</name>
<dbReference type="Pfam" id="PF13847">
    <property type="entry name" value="Methyltransf_31"/>
    <property type="match status" value="1"/>
</dbReference>
<evidence type="ECO:0000313" key="2">
    <source>
        <dbReference type="EMBL" id="MBK9717319.1"/>
    </source>
</evidence>
<organism evidence="2 3">
    <name type="scientific">Candidatus Defluviibacterium haderslevense</name>
    <dbReference type="NCBI Taxonomy" id="2981993"/>
    <lineage>
        <taxon>Bacteria</taxon>
        <taxon>Pseudomonadati</taxon>
        <taxon>Bacteroidota</taxon>
        <taxon>Saprospiria</taxon>
        <taxon>Saprospirales</taxon>
        <taxon>Saprospiraceae</taxon>
        <taxon>Candidatus Defluviibacterium</taxon>
    </lineage>
</organism>
<comment type="caution">
    <text evidence="2">The sequence shown here is derived from an EMBL/GenBank/DDBJ whole genome shotgun (WGS) entry which is preliminary data.</text>
</comment>
<dbReference type="PANTHER" id="PTHR42912">
    <property type="entry name" value="METHYLTRANSFERASE"/>
    <property type="match status" value="1"/>
</dbReference>